<dbReference type="PROSITE" id="PS50011">
    <property type="entry name" value="PROTEIN_KINASE_DOM"/>
    <property type="match status" value="1"/>
</dbReference>
<dbReference type="EMBL" id="CAJJDN010000155">
    <property type="protein sequence ID" value="CAD8124985.1"/>
    <property type="molecule type" value="Genomic_DNA"/>
</dbReference>
<reference evidence="2" key="1">
    <citation type="submission" date="2021-01" db="EMBL/GenBank/DDBJ databases">
        <authorList>
            <consortium name="Genoscope - CEA"/>
            <person name="William W."/>
        </authorList>
    </citation>
    <scope>NUCLEOTIDE SEQUENCE</scope>
</reference>
<evidence type="ECO:0000259" key="1">
    <source>
        <dbReference type="PROSITE" id="PS50011"/>
    </source>
</evidence>
<name>A0A8S1RE90_9CILI</name>
<dbReference type="PANTHER" id="PTHR44167:SF18">
    <property type="entry name" value="PROTEIN KINASE DOMAIN-CONTAINING PROTEIN"/>
    <property type="match status" value="1"/>
</dbReference>
<dbReference type="OrthoDB" id="296674at2759"/>
<dbReference type="GO" id="GO:0005524">
    <property type="term" value="F:ATP binding"/>
    <property type="evidence" value="ECO:0007669"/>
    <property type="project" value="InterPro"/>
</dbReference>
<protein>
    <recommendedName>
        <fullName evidence="1">Protein kinase domain-containing protein</fullName>
    </recommendedName>
</protein>
<accession>A0A8S1RE90</accession>
<dbReference type="SMART" id="SM00220">
    <property type="entry name" value="S_TKc"/>
    <property type="match status" value="1"/>
</dbReference>
<organism evidence="2 3">
    <name type="scientific">Paramecium sonneborni</name>
    <dbReference type="NCBI Taxonomy" id="65129"/>
    <lineage>
        <taxon>Eukaryota</taxon>
        <taxon>Sar</taxon>
        <taxon>Alveolata</taxon>
        <taxon>Ciliophora</taxon>
        <taxon>Intramacronucleata</taxon>
        <taxon>Oligohymenophorea</taxon>
        <taxon>Peniculida</taxon>
        <taxon>Parameciidae</taxon>
        <taxon>Paramecium</taxon>
    </lineage>
</organism>
<evidence type="ECO:0000313" key="3">
    <source>
        <dbReference type="Proteomes" id="UP000692954"/>
    </source>
</evidence>
<dbReference type="GO" id="GO:0004674">
    <property type="term" value="F:protein serine/threonine kinase activity"/>
    <property type="evidence" value="ECO:0007669"/>
    <property type="project" value="TreeGrafter"/>
</dbReference>
<evidence type="ECO:0000313" key="2">
    <source>
        <dbReference type="EMBL" id="CAD8124985.1"/>
    </source>
</evidence>
<keyword evidence="3" id="KW-1185">Reference proteome</keyword>
<dbReference type="AlphaFoldDB" id="A0A8S1RE90"/>
<feature type="domain" description="Protein kinase" evidence="1">
    <location>
        <begin position="85"/>
        <end position="341"/>
    </location>
</feature>
<proteinExistence type="predicted"/>
<dbReference type="Pfam" id="PF00069">
    <property type="entry name" value="Pkinase"/>
    <property type="match status" value="1"/>
</dbReference>
<dbReference type="GO" id="GO:0005634">
    <property type="term" value="C:nucleus"/>
    <property type="evidence" value="ECO:0007669"/>
    <property type="project" value="TreeGrafter"/>
</dbReference>
<dbReference type="InterPro" id="IPR000719">
    <property type="entry name" value="Prot_kinase_dom"/>
</dbReference>
<comment type="caution">
    <text evidence="2">The sequence shown here is derived from an EMBL/GenBank/DDBJ whole genome shotgun (WGS) entry which is preliminary data.</text>
</comment>
<dbReference type="PROSITE" id="PS00108">
    <property type="entry name" value="PROTEIN_KINASE_ST"/>
    <property type="match status" value="1"/>
</dbReference>
<dbReference type="Proteomes" id="UP000692954">
    <property type="component" value="Unassembled WGS sequence"/>
</dbReference>
<dbReference type="PANTHER" id="PTHR44167">
    <property type="entry name" value="OVARIAN-SPECIFIC SERINE/THREONINE-PROTEIN KINASE LOK-RELATED"/>
    <property type="match status" value="1"/>
</dbReference>
<dbReference type="GO" id="GO:0044773">
    <property type="term" value="P:mitotic DNA damage checkpoint signaling"/>
    <property type="evidence" value="ECO:0007669"/>
    <property type="project" value="TreeGrafter"/>
</dbReference>
<sequence length="378" mass="43760">MFLPIFQSSFLQITMTEIKVNVKIFSEKMIIEGFKGQSEKVLEFTQTSYCVEWDYDKSQDKLLKGFTLCQYGQRLYSFQGDVIQVTELRNVLKGKLGFYNWEKELTFQRWIKKTEHCEILQVLRGENLKVIKVLQNNNSNLELQINKILNDNPHVNILHSDEFYKDEIQIFLLMDYQDKSLGDLQNEYTNKKVPINVIRPILQQLLEGVSHLHSQNIIHKDLKYDNVLLTQNRTVKIIDFGLSQIGSTTNVRSGTGGYIAPEVFQNQVITSKSDIFSVGVIFHKLLTGKGIYNSLDENMNGRMKISSHIKDKNAKDLLLSMLHSDPNLRYTADDCLAHPFFIGEYDQPFQKISLCKYMSPLSQYKFQPISTQIMSLSL</sequence>
<gene>
    <name evidence="2" type="ORF">PSON_ATCC_30995.1.T1550063</name>
</gene>
<dbReference type="InterPro" id="IPR008271">
    <property type="entry name" value="Ser/Thr_kinase_AS"/>
</dbReference>
<dbReference type="GO" id="GO:0005737">
    <property type="term" value="C:cytoplasm"/>
    <property type="evidence" value="ECO:0007669"/>
    <property type="project" value="TreeGrafter"/>
</dbReference>